<keyword evidence="3" id="KW-1185">Reference proteome</keyword>
<proteinExistence type="predicted"/>
<gene>
    <name evidence="2" type="ORF">QBC37DRAFT_242082</name>
</gene>
<sequence length="113" mass="12085">SPSFPQDGPPCQVCDRPSTFGRASASNPNGNAHRPFYKCKNCDKFITWADLGGVLADNPACDCAVGVSGRRPGAVLPSRTTVTGNRATSGPGRVFYTCAEARCDFWQWRAGDD</sequence>
<comment type="caution">
    <text evidence="2">The sequence shown here is derived from an EMBL/GenBank/DDBJ whole genome shotgun (WGS) entry which is preliminary data.</text>
</comment>
<dbReference type="Pfam" id="PF23549">
    <property type="entry name" value="Zn_ribbon_GRF_2"/>
    <property type="match status" value="1"/>
</dbReference>
<feature type="domain" description="GRF-like zinc ribbon" evidence="1">
    <location>
        <begin position="9"/>
        <end position="50"/>
    </location>
</feature>
<evidence type="ECO:0000313" key="2">
    <source>
        <dbReference type="EMBL" id="KAK4206927.1"/>
    </source>
</evidence>
<reference evidence="2" key="2">
    <citation type="submission" date="2023-05" db="EMBL/GenBank/DDBJ databases">
        <authorList>
            <consortium name="Lawrence Berkeley National Laboratory"/>
            <person name="Steindorff A."/>
            <person name="Hensen N."/>
            <person name="Bonometti L."/>
            <person name="Westerberg I."/>
            <person name="Brannstrom I.O."/>
            <person name="Guillou S."/>
            <person name="Cros-Aarteil S."/>
            <person name="Calhoun S."/>
            <person name="Haridas S."/>
            <person name="Kuo A."/>
            <person name="Mondo S."/>
            <person name="Pangilinan J."/>
            <person name="Riley R."/>
            <person name="Labutti K."/>
            <person name="Andreopoulos B."/>
            <person name="Lipzen A."/>
            <person name="Chen C."/>
            <person name="Yanf M."/>
            <person name="Daum C."/>
            <person name="Ng V."/>
            <person name="Clum A."/>
            <person name="Ohm R."/>
            <person name="Martin F."/>
            <person name="Silar P."/>
            <person name="Natvig D."/>
            <person name="Lalanne C."/>
            <person name="Gautier V."/>
            <person name="Ament-Velasquez S.L."/>
            <person name="Kruys A."/>
            <person name="Hutchinson M.I."/>
            <person name="Powell A.J."/>
            <person name="Barry K."/>
            <person name="Miller A.N."/>
            <person name="Grigoriev I.V."/>
            <person name="Debuchy R."/>
            <person name="Gladieux P."/>
            <person name="Thoren M.H."/>
            <person name="Johannesson H."/>
        </authorList>
    </citation>
    <scope>NUCLEOTIDE SEQUENCE</scope>
    <source>
        <strain evidence="2">PSN293</strain>
    </source>
</reference>
<dbReference type="InterPro" id="IPR056444">
    <property type="entry name" value="Zn_ribbon_GRF_2"/>
</dbReference>
<protein>
    <recommendedName>
        <fullName evidence="1">GRF-like zinc ribbon domain-containing protein</fullName>
    </recommendedName>
</protein>
<dbReference type="Proteomes" id="UP001301769">
    <property type="component" value="Unassembled WGS sequence"/>
</dbReference>
<evidence type="ECO:0000259" key="1">
    <source>
        <dbReference type="Pfam" id="PF23549"/>
    </source>
</evidence>
<reference evidence="2" key="1">
    <citation type="journal article" date="2023" name="Mol. Phylogenet. Evol.">
        <title>Genome-scale phylogeny and comparative genomics of the fungal order Sordariales.</title>
        <authorList>
            <person name="Hensen N."/>
            <person name="Bonometti L."/>
            <person name="Westerberg I."/>
            <person name="Brannstrom I.O."/>
            <person name="Guillou S."/>
            <person name="Cros-Aarteil S."/>
            <person name="Calhoun S."/>
            <person name="Haridas S."/>
            <person name="Kuo A."/>
            <person name="Mondo S."/>
            <person name="Pangilinan J."/>
            <person name="Riley R."/>
            <person name="LaButti K."/>
            <person name="Andreopoulos B."/>
            <person name="Lipzen A."/>
            <person name="Chen C."/>
            <person name="Yan M."/>
            <person name="Daum C."/>
            <person name="Ng V."/>
            <person name="Clum A."/>
            <person name="Steindorff A."/>
            <person name="Ohm R.A."/>
            <person name="Martin F."/>
            <person name="Silar P."/>
            <person name="Natvig D.O."/>
            <person name="Lalanne C."/>
            <person name="Gautier V."/>
            <person name="Ament-Velasquez S.L."/>
            <person name="Kruys A."/>
            <person name="Hutchinson M.I."/>
            <person name="Powell A.J."/>
            <person name="Barry K."/>
            <person name="Miller A.N."/>
            <person name="Grigoriev I.V."/>
            <person name="Debuchy R."/>
            <person name="Gladieux P."/>
            <person name="Hiltunen Thoren M."/>
            <person name="Johannesson H."/>
        </authorList>
    </citation>
    <scope>NUCLEOTIDE SEQUENCE</scope>
    <source>
        <strain evidence="2">PSN293</strain>
    </source>
</reference>
<organism evidence="2 3">
    <name type="scientific">Rhypophila decipiens</name>
    <dbReference type="NCBI Taxonomy" id="261697"/>
    <lineage>
        <taxon>Eukaryota</taxon>
        <taxon>Fungi</taxon>
        <taxon>Dikarya</taxon>
        <taxon>Ascomycota</taxon>
        <taxon>Pezizomycotina</taxon>
        <taxon>Sordariomycetes</taxon>
        <taxon>Sordariomycetidae</taxon>
        <taxon>Sordariales</taxon>
        <taxon>Naviculisporaceae</taxon>
        <taxon>Rhypophila</taxon>
    </lineage>
</organism>
<dbReference type="AlphaFoldDB" id="A0AAN6XYN3"/>
<dbReference type="EMBL" id="MU858336">
    <property type="protein sequence ID" value="KAK4206927.1"/>
    <property type="molecule type" value="Genomic_DNA"/>
</dbReference>
<name>A0AAN6XYN3_9PEZI</name>
<feature type="non-terminal residue" evidence="2">
    <location>
        <position position="113"/>
    </location>
</feature>
<evidence type="ECO:0000313" key="3">
    <source>
        <dbReference type="Proteomes" id="UP001301769"/>
    </source>
</evidence>
<feature type="non-terminal residue" evidence="2">
    <location>
        <position position="1"/>
    </location>
</feature>
<accession>A0AAN6XYN3</accession>